<keyword evidence="1" id="KW-0812">Transmembrane</keyword>
<dbReference type="PATRIC" id="fig|1300347.3.peg.2173"/>
<evidence type="ECO:0000256" key="1">
    <source>
        <dbReference type="SAM" id="Phobius"/>
    </source>
</evidence>
<evidence type="ECO:0000313" key="2">
    <source>
        <dbReference type="EMBL" id="ANH38603.1"/>
    </source>
</evidence>
<dbReference type="OrthoDB" id="4868296at2"/>
<protein>
    <submittedName>
        <fullName evidence="2">Uncharacterized protein</fullName>
    </submittedName>
</protein>
<gene>
    <name evidence="2" type="ORF">I601_2178</name>
</gene>
<evidence type="ECO:0000313" key="3">
    <source>
        <dbReference type="Proteomes" id="UP000077868"/>
    </source>
</evidence>
<proteinExistence type="predicted"/>
<dbReference type="RefSeq" id="WP_068109310.1">
    <property type="nucleotide sequence ID" value="NZ_CP015079.1"/>
</dbReference>
<dbReference type="STRING" id="1300347.I601_2178"/>
<feature type="transmembrane region" description="Helical" evidence="1">
    <location>
        <begin position="6"/>
        <end position="25"/>
    </location>
</feature>
<accession>A0A1A9GLX7</accession>
<sequence length="141" mass="14691">MSSQVVVYVLTALAAVVVVLTRVRLGPSDGAARRLDVGRRWLAVHTGAGALALVLWVVFLVAPDDTALGGSLLGIVALGLWWVVALVGLVILARWLPSKGKHAQAGTEDTWSAGPGLSVLAHVGMVVGVAVFTWAYWSATV</sequence>
<name>A0A1A9GLX7_9ACTN</name>
<dbReference type="KEGG" id="ndk:I601_2178"/>
<dbReference type="EMBL" id="CP015079">
    <property type="protein sequence ID" value="ANH38603.1"/>
    <property type="molecule type" value="Genomic_DNA"/>
</dbReference>
<dbReference type="AlphaFoldDB" id="A0A1A9GLX7"/>
<feature type="transmembrane region" description="Helical" evidence="1">
    <location>
        <begin position="41"/>
        <end position="62"/>
    </location>
</feature>
<keyword evidence="1" id="KW-0472">Membrane</keyword>
<feature type="transmembrane region" description="Helical" evidence="1">
    <location>
        <begin position="117"/>
        <end position="137"/>
    </location>
</feature>
<reference evidence="2 3" key="1">
    <citation type="submission" date="2016-03" db="EMBL/GenBank/DDBJ databases">
        <title>Complete genome sequence of a soil Actinobacterium, Nocardioides dokdonensis FR1436.</title>
        <authorList>
            <person name="Kwon S.-K."/>
            <person name="Kim K."/>
            <person name="Kim J.F."/>
        </authorList>
    </citation>
    <scope>NUCLEOTIDE SEQUENCE [LARGE SCALE GENOMIC DNA]</scope>
    <source>
        <strain evidence="2 3">FR1436</strain>
    </source>
</reference>
<organism evidence="2 3">
    <name type="scientific">Nocardioides dokdonensis FR1436</name>
    <dbReference type="NCBI Taxonomy" id="1300347"/>
    <lineage>
        <taxon>Bacteria</taxon>
        <taxon>Bacillati</taxon>
        <taxon>Actinomycetota</taxon>
        <taxon>Actinomycetes</taxon>
        <taxon>Propionibacteriales</taxon>
        <taxon>Nocardioidaceae</taxon>
        <taxon>Nocardioides</taxon>
    </lineage>
</organism>
<dbReference type="Proteomes" id="UP000077868">
    <property type="component" value="Chromosome"/>
</dbReference>
<keyword evidence="1" id="KW-1133">Transmembrane helix</keyword>
<feature type="transmembrane region" description="Helical" evidence="1">
    <location>
        <begin position="68"/>
        <end position="96"/>
    </location>
</feature>
<keyword evidence="3" id="KW-1185">Reference proteome</keyword>